<dbReference type="GO" id="GO:0030328">
    <property type="term" value="P:prenylcysteine catabolic process"/>
    <property type="evidence" value="ECO:0007669"/>
    <property type="project" value="InterPro"/>
</dbReference>
<keyword evidence="3" id="KW-0285">Flavoprotein</keyword>
<evidence type="ECO:0000256" key="8">
    <source>
        <dbReference type="SAM" id="MobiDB-lite"/>
    </source>
</evidence>
<protein>
    <submittedName>
        <fullName evidence="11">FAD/NAD(P)-binding domain-containing protein</fullName>
    </submittedName>
</protein>
<evidence type="ECO:0000256" key="6">
    <source>
        <dbReference type="ARBA" id="ARBA00023002"/>
    </source>
</evidence>
<dbReference type="InterPro" id="IPR036188">
    <property type="entry name" value="FAD/NAD-bd_sf"/>
</dbReference>
<dbReference type="Pfam" id="PF07156">
    <property type="entry name" value="Prenylcys_lyase"/>
    <property type="match status" value="1"/>
</dbReference>
<comment type="caution">
    <text evidence="11">The sequence shown here is derived from an EMBL/GenBank/DDBJ whole genome shotgun (WGS) entry which is preliminary data.</text>
</comment>
<evidence type="ECO:0000256" key="1">
    <source>
        <dbReference type="ARBA" id="ARBA00001974"/>
    </source>
</evidence>
<evidence type="ECO:0000256" key="5">
    <source>
        <dbReference type="ARBA" id="ARBA00022827"/>
    </source>
</evidence>
<dbReference type="PIRSF" id="PIRSF036292">
    <property type="entry name" value="Prenylcysteine_oxidase"/>
    <property type="match status" value="1"/>
</dbReference>
<comment type="similarity">
    <text evidence="2">Belongs to the prenylcysteine oxidase family.</text>
</comment>
<dbReference type="InterPro" id="IPR010795">
    <property type="entry name" value="Prenylcys_lyase"/>
</dbReference>
<feature type="region of interest" description="Disordered" evidence="8">
    <location>
        <begin position="517"/>
        <end position="538"/>
    </location>
</feature>
<feature type="signal peptide" evidence="9">
    <location>
        <begin position="1"/>
        <end position="15"/>
    </location>
</feature>
<accession>A0A4Y7TY22</accession>
<evidence type="ECO:0000313" key="11">
    <source>
        <dbReference type="EMBL" id="TEB39076.1"/>
    </source>
</evidence>
<dbReference type="Gene3D" id="3.50.50.60">
    <property type="entry name" value="FAD/NAD(P)-binding domain"/>
    <property type="match status" value="1"/>
</dbReference>
<evidence type="ECO:0000259" key="10">
    <source>
        <dbReference type="Pfam" id="PF07156"/>
    </source>
</evidence>
<keyword evidence="12" id="KW-1185">Reference proteome</keyword>
<dbReference type="STRING" id="71717.A0A4Y7TY22"/>
<comment type="cofactor">
    <cofactor evidence="1">
        <name>FAD</name>
        <dbReference type="ChEBI" id="CHEBI:57692"/>
    </cofactor>
</comment>
<keyword evidence="5" id="KW-0274">FAD</keyword>
<dbReference type="GO" id="GO:0001735">
    <property type="term" value="F:prenylcysteine oxidase activity"/>
    <property type="evidence" value="ECO:0007669"/>
    <property type="project" value="InterPro"/>
</dbReference>
<keyword evidence="6" id="KW-0560">Oxidoreductase</keyword>
<reference evidence="11 12" key="1">
    <citation type="journal article" date="2019" name="Nat. Ecol. Evol.">
        <title>Megaphylogeny resolves global patterns of mushroom evolution.</title>
        <authorList>
            <person name="Varga T."/>
            <person name="Krizsan K."/>
            <person name="Foldi C."/>
            <person name="Dima B."/>
            <person name="Sanchez-Garcia M."/>
            <person name="Sanchez-Ramirez S."/>
            <person name="Szollosi G.J."/>
            <person name="Szarkandi J.G."/>
            <person name="Papp V."/>
            <person name="Albert L."/>
            <person name="Andreopoulos W."/>
            <person name="Angelini C."/>
            <person name="Antonin V."/>
            <person name="Barry K.W."/>
            <person name="Bougher N.L."/>
            <person name="Buchanan P."/>
            <person name="Buyck B."/>
            <person name="Bense V."/>
            <person name="Catcheside P."/>
            <person name="Chovatia M."/>
            <person name="Cooper J."/>
            <person name="Damon W."/>
            <person name="Desjardin D."/>
            <person name="Finy P."/>
            <person name="Geml J."/>
            <person name="Haridas S."/>
            <person name="Hughes K."/>
            <person name="Justo A."/>
            <person name="Karasinski D."/>
            <person name="Kautmanova I."/>
            <person name="Kiss B."/>
            <person name="Kocsube S."/>
            <person name="Kotiranta H."/>
            <person name="LaButti K.M."/>
            <person name="Lechner B.E."/>
            <person name="Liimatainen K."/>
            <person name="Lipzen A."/>
            <person name="Lukacs Z."/>
            <person name="Mihaltcheva S."/>
            <person name="Morgado L.N."/>
            <person name="Niskanen T."/>
            <person name="Noordeloos M.E."/>
            <person name="Ohm R.A."/>
            <person name="Ortiz-Santana B."/>
            <person name="Ovrebo C."/>
            <person name="Racz N."/>
            <person name="Riley R."/>
            <person name="Savchenko A."/>
            <person name="Shiryaev A."/>
            <person name="Soop K."/>
            <person name="Spirin V."/>
            <person name="Szebenyi C."/>
            <person name="Tomsovsky M."/>
            <person name="Tulloss R.E."/>
            <person name="Uehling J."/>
            <person name="Grigoriev I.V."/>
            <person name="Vagvolgyi C."/>
            <person name="Papp T."/>
            <person name="Martin F.M."/>
            <person name="Miettinen O."/>
            <person name="Hibbett D.S."/>
            <person name="Nagy L.G."/>
        </authorList>
    </citation>
    <scope>NUCLEOTIDE SEQUENCE [LARGE SCALE GENOMIC DNA]</scope>
    <source>
        <strain evidence="11 12">FP101781</strain>
    </source>
</reference>
<proteinExistence type="inferred from homology"/>
<keyword evidence="4 9" id="KW-0732">Signal</keyword>
<sequence length="538" mass="59329">MKGTALLLLVPGALAIQLPFELPSFFKSKQAVINVVEETPGVTSRVAIIGAGAGGSSAAFWIGKAKERFGIDVEVDVYDKEAYIGGRSTTVYPYNDSSLPEIELGASIFVRPNKNLWRATDEFNLTRRSFKDEDYDNGIWDGETFLLTFKGGWWDTLKILWRYGINAPRRTDSAVQAMIKSYLSLYSKDGLHWEKVEDVSSSLGFETLTSSTTSEYLLTQGVSSSYIHEVVEAATRVNYGQDVDIIHALEGACSMAADHAAGVVGGNFQLFEQFLKRSGANVFLKTPVTSVTPKGHQWTVKSSRGSHTYKAVILAAPFHQTLIAVPEAISTQIPAQPYVNLHVTLLTTTSQYPNASYFGLPDGTVIPQSILTSRVNARKGGKEPEFNSLSYLRSVRDGEWAVKIFSAEPPSDEWLDTVFSGNVGWVYRKLWKAYPKLPPTSVFPPVKLDHGFYYVNSFEPYVFSYLSVPPPSPQPPHPSHVSSNSPFISTMETETISSRNIVDLLLNDQFKTSLCGPRISGGENTTSDDSDSIYGWDC</sequence>
<evidence type="ECO:0000256" key="3">
    <source>
        <dbReference type="ARBA" id="ARBA00022630"/>
    </source>
</evidence>
<evidence type="ECO:0000256" key="9">
    <source>
        <dbReference type="SAM" id="SignalP"/>
    </source>
</evidence>
<dbReference type="Proteomes" id="UP000298030">
    <property type="component" value="Unassembled WGS sequence"/>
</dbReference>
<feature type="chain" id="PRO_5021429663" evidence="9">
    <location>
        <begin position="16"/>
        <end position="538"/>
    </location>
</feature>
<dbReference type="OrthoDB" id="437369at2759"/>
<organism evidence="11 12">
    <name type="scientific">Coprinellus micaceus</name>
    <name type="common">Glistening ink-cap mushroom</name>
    <name type="synonym">Coprinus micaceus</name>
    <dbReference type="NCBI Taxonomy" id="71717"/>
    <lineage>
        <taxon>Eukaryota</taxon>
        <taxon>Fungi</taxon>
        <taxon>Dikarya</taxon>
        <taxon>Basidiomycota</taxon>
        <taxon>Agaricomycotina</taxon>
        <taxon>Agaricomycetes</taxon>
        <taxon>Agaricomycetidae</taxon>
        <taxon>Agaricales</taxon>
        <taxon>Agaricineae</taxon>
        <taxon>Psathyrellaceae</taxon>
        <taxon>Coprinellus</taxon>
    </lineage>
</organism>
<dbReference type="SUPFAM" id="SSF51905">
    <property type="entry name" value="FAD/NAD(P)-binding domain"/>
    <property type="match status" value="1"/>
</dbReference>
<evidence type="ECO:0000256" key="7">
    <source>
        <dbReference type="ARBA" id="ARBA00023180"/>
    </source>
</evidence>
<gene>
    <name evidence="11" type="ORF">FA13DRAFT_1619929</name>
</gene>
<feature type="domain" description="Prenylcysteine lyase" evidence="10">
    <location>
        <begin position="153"/>
        <end position="459"/>
    </location>
</feature>
<evidence type="ECO:0000313" key="12">
    <source>
        <dbReference type="Proteomes" id="UP000298030"/>
    </source>
</evidence>
<dbReference type="PANTHER" id="PTHR15944">
    <property type="entry name" value="FARNESYLCYSTEINE LYASE"/>
    <property type="match status" value="1"/>
</dbReference>
<dbReference type="EMBL" id="QPFP01000002">
    <property type="protein sequence ID" value="TEB39076.1"/>
    <property type="molecule type" value="Genomic_DNA"/>
</dbReference>
<dbReference type="Pfam" id="PF13450">
    <property type="entry name" value="NAD_binding_8"/>
    <property type="match status" value="1"/>
</dbReference>
<dbReference type="InterPro" id="IPR017046">
    <property type="entry name" value="Prenylcysteine_Oxase1"/>
</dbReference>
<dbReference type="PANTHER" id="PTHR15944:SF0">
    <property type="entry name" value="PRENYLCYSTEINE LYASE DOMAIN-CONTAINING PROTEIN"/>
    <property type="match status" value="1"/>
</dbReference>
<evidence type="ECO:0000256" key="2">
    <source>
        <dbReference type="ARBA" id="ARBA00009967"/>
    </source>
</evidence>
<name>A0A4Y7TY22_COPMI</name>
<dbReference type="GO" id="GO:0030327">
    <property type="term" value="P:prenylated protein catabolic process"/>
    <property type="evidence" value="ECO:0007669"/>
    <property type="project" value="TreeGrafter"/>
</dbReference>
<dbReference type="AlphaFoldDB" id="A0A4Y7TY22"/>
<keyword evidence="7" id="KW-0325">Glycoprotein</keyword>
<evidence type="ECO:0000256" key="4">
    <source>
        <dbReference type="ARBA" id="ARBA00022729"/>
    </source>
</evidence>